<dbReference type="Proteomes" id="UP000515202">
    <property type="component" value="Unplaced"/>
</dbReference>
<accession>A0A6P6CYU1</accession>
<name>A0A6P6CYU1_PTEVA</name>
<keyword evidence="2" id="KW-1185">Reference proteome</keyword>
<evidence type="ECO:0000313" key="2">
    <source>
        <dbReference type="Proteomes" id="UP000515202"/>
    </source>
</evidence>
<dbReference type="GeneID" id="111745853"/>
<evidence type="ECO:0000313" key="3">
    <source>
        <dbReference type="RefSeq" id="XP_023392488.1"/>
    </source>
</evidence>
<sequence length="278" mass="31922">MTYYEQPYAYEFENLDEMDKFLEIHNLSRLNHEETKNLNTPKLAATSKHSYSMELSLRSLTARLVEEDAPNISISRSSEGERIQVLLQVVWSQHICSLKAKAQPCRRRNDAQCQKIKGQQKKKNEGTVKQRPNIISNILTHSHTSSSSSDKNVLRTLGQFSLHRKACSCAHSPPLPVGARETGSALHFFDQNASKPEEEPHCSFCCLVNRVHSQLLTTIRKILSISQHNRNSEETIVHKVFNRQGKFQKEMKYKDLPKKRSNEVPKPQSMDRYQSMAC</sequence>
<dbReference type="RefSeq" id="XP_023392488.1">
    <property type="nucleotide sequence ID" value="XM_023536720.1"/>
</dbReference>
<evidence type="ECO:0000256" key="1">
    <source>
        <dbReference type="SAM" id="MobiDB-lite"/>
    </source>
</evidence>
<organism evidence="2 3">
    <name type="scientific">Pteropus vampyrus</name>
    <name type="common">Large flying fox</name>
    <dbReference type="NCBI Taxonomy" id="132908"/>
    <lineage>
        <taxon>Eukaryota</taxon>
        <taxon>Metazoa</taxon>
        <taxon>Chordata</taxon>
        <taxon>Craniata</taxon>
        <taxon>Vertebrata</taxon>
        <taxon>Euteleostomi</taxon>
        <taxon>Mammalia</taxon>
        <taxon>Eutheria</taxon>
        <taxon>Laurasiatheria</taxon>
        <taxon>Chiroptera</taxon>
        <taxon>Yinpterochiroptera</taxon>
        <taxon>Pteropodoidea</taxon>
        <taxon>Pteropodidae</taxon>
        <taxon>Pteropodinae</taxon>
        <taxon>Pteropus</taxon>
    </lineage>
</organism>
<gene>
    <name evidence="3" type="primary">LOC111745853</name>
</gene>
<dbReference type="KEGG" id="pvp:111745853"/>
<feature type="compositionally biased region" description="Basic and acidic residues" evidence="1">
    <location>
        <begin position="253"/>
        <end position="263"/>
    </location>
</feature>
<feature type="region of interest" description="Disordered" evidence="1">
    <location>
        <begin position="253"/>
        <end position="278"/>
    </location>
</feature>
<reference evidence="3" key="1">
    <citation type="submission" date="2025-08" db="UniProtKB">
        <authorList>
            <consortium name="RefSeq"/>
        </authorList>
    </citation>
    <scope>IDENTIFICATION</scope>
    <source>
        <tissue evidence="3">Kidney</tissue>
    </source>
</reference>
<protein>
    <submittedName>
        <fullName evidence="3">Uncharacterized protein LOC111745853</fullName>
    </submittedName>
</protein>
<proteinExistence type="predicted"/>
<dbReference type="AlphaFoldDB" id="A0A6P6CYU1"/>